<keyword evidence="5" id="KW-1185">Reference proteome</keyword>
<keyword evidence="2" id="KW-1133">Transmembrane helix</keyword>
<keyword evidence="2" id="KW-0812">Transmembrane</keyword>
<dbReference type="InterPro" id="IPR033344">
    <property type="entry name" value="CURT1"/>
</dbReference>
<reference evidence="4 5" key="1">
    <citation type="submission" date="2019-07" db="EMBL/GenBank/DDBJ databases">
        <title>De Novo Assembly of kiwifruit Actinidia rufa.</title>
        <authorList>
            <person name="Sugita-Konishi S."/>
            <person name="Sato K."/>
            <person name="Mori E."/>
            <person name="Abe Y."/>
            <person name="Kisaki G."/>
            <person name="Hamano K."/>
            <person name="Suezawa K."/>
            <person name="Otani M."/>
            <person name="Fukuda T."/>
            <person name="Manabe T."/>
            <person name="Gomi K."/>
            <person name="Tabuchi M."/>
            <person name="Akimitsu K."/>
            <person name="Kataoka I."/>
        </authorList>
    </citation>
    <scope>NUCLEOTIDE SEQUENCE [LARGE SCALE GENOMIC DNA]</scope>
    <source>
        <strain evidence="5">cv. Fuchu</strain>
    </source>
</reference>
<proteinExistence type="predicted"/>
<organism evidence="4 5">
    <name type="scientific">Actinidia rufa</name>
    <dbReference type="NCBI Taxonomy" id="165716"/>
    <lineage>
        <taxon>Eukaryota</taxon>
        <taxon>Viridiplantae</taxon>
        <taxon>Streptophyta</taxon>
        <taxon>Embryophyta</taxon>
        <taxon>Tracheophyta</taxon>
        <taxon>Spermatophyta</taxon>
        <taxon>Magnoliopsida</taxon>
        <taxon>eudicotyledons</taxon>
        <taxon>Gunneridae</taxon>
        <taxon>Pentapetalae</taxon>
        <taxon>asterids</taxon>
        <taxon>Ericales</taxon>
        <taxon>Actinidiaceae</taxon>
        <taxon>Actinidia</taxon>
    </lineage>
</organism>
<protein>
    <recommendedName>
        <fullName evidence="3">Cyanobacterial aminoacyl-tRNA synthetase CAAD domain-containing protein</fullName>
    </recommendedName>
</protein>
<dbReference type="Pfam" id="PF14159">
    <property type="entry name" value="CAAD"/>
    <property type="match status" value="1"/>
</dbReference>
<dbReference type="GO" id="GO:0009535">
    <property type="term" value="C:chloroplast thylakoid membrane"/>
    <property type="evidence" value="ECO:0007669"/>
    <property type="project" value="TreeGrafter"/>
</dbReference>
<gene>
    <name evidence="4" type="ORF">Acr_03g0008950</name>
</gene>
<dbReference type="OrthoDB" id="2014299at2759"/>
<dbReference type="EMBL" id="BJWL01000003">
    <property type="protein sequence ID" value="GFY84121.1"/>
    <property type="molecule type" value="Genomic_DNA"/>
</dbReference>
<evidence type="ECO:0000313" key="4">
    <source>
        <dbReference type="EMBL" id="GFY84121.1"/>
    </source>
</evidence>
<evidence type="ECO:0000259" key="3">
    <source>
        <dbReference type="Pfam" id="PF14159"/>
    </source>
</evidence>
<dbReference type="InterPro" id="IPR025564">
    <property type="entry name" value="CAAD_dom"/>
</dbReference>
<comment type="caution">
    <text evidence="4">The sequence shown here is derived from an EMBL/GenBank/DDBJ whole genome shotgun (WGS) entry which is preliminary data.</text>
</comment>
<feature type="transmembrane region" description="Helical" evidence="2">
    <location>
        <begin position="137"/>
        <end position="155"/>
    </location>
</feature>
<dbReference type="PANTHER" id="PTHR33222">
    <property type="match status" value="1"/>
</dbReference>
<keyword evidence="2" id="KW-0472">Membrane</keyword>
<dbReference type="PANTHER" id="PTHR33222:SF4">
    <property type="entry name" value="PROTEIN CURVATURE THYLAKOID 1A, CHLOROPLASTIC"/>
    <property type="match status" value="1"/>
</dbReference>
<evidence type="ECO:0000313" key="5">
    <source>
        <dbReference type="Proteomes" id="UP000585474"/>
    </source>
</evidence>
<accession>A0A7J0ECC3</accession>
<comment type="subcellular location">
    <subcellularLocation>
        <location evidence="1">Membrane</location>
        <topology evidence="1">Multi-pass membrane protein</topology>
    </subcellularLocation>
</comment>
<name>A0A7J0ECC3_9ERIC</name>
<dbReference type="AlphaFoldDB" id="A0A7J0ECC3"/>
<dbReference type="Proteomes" id="UP000585474">
    <property type="component" value="Unassembled WGS sequence"/>
</dbReference>
<feature type="transmembrane region" description="Helical" evidence="2">
    <location>
        <begin position="107"/>
        <end position="131"/>
    </location>
</feature>
<evidence type="ECO:0000256" key="2">
    <source>
        <dbReference type="SAM" id="Phobius"/>
    </source>
</evidence>
<feature type="domain" description="Cyanobacterial aminoacyl-tRNA synthetase CAAD" evidence="3">
    <location>
        <begin position="94"/>
        <end position="159"/>
    </location>
</feature>
<sequence length="196" mass="21446">MAVAYASSMARAGLVPRVSTASLCSRLPALPCLPSRSVSTSFKHSSVPQRSWKFVQANISYETASKRLALFQIKASPSEESSDSVEVGEVFSGLKDKWDALENKSAFILYGGGAIVVLWLSSIIVSAINSVPVVPKAMELVGVGYTGWFVYRYLLFKMSEKNEKKSFLLHINGMEHTMAYLTYGGQEAVDSFKTVL</sequence>
<evidence type="ECO:0000256" key="1">
    <source>
        <dbReference type="ARBA" id="ARBA00004141"/>
    </source>
</evidence>